<feature type="compositionally biased region" description="Pro residues" evidence="1">
    <location>
        <begin position="109"/>
        <end position="120"/>
    </location>
</feature>
<proteinExistence type="predicted"/>
<feature type="compositionally biased region" description="Pro residues" evidence="1">
    <location>
        <begin position="207"/>
        <end position="216"/>
    </location>
</feature>
<sequence length="631" mass="68087">MACVVYMIVVAFFLGVAPANAALARRDSVPVQILGQNAVRVGVKNDKTSFPVLLITAPITGLPRSCQITATANEAGTPTPFTYIAKNCTGSLTVTPLAAPTQTSKPGVPVAPPPPPPPVPTTSISTPVPTPTSPLISIIPAPPVFSPVVSETCAQTTVFVTVPGTPVTITQTPQVPVAPPAVSTPVVSVVGPPPPPPQGTTPVVPVVGPPQPPPQVTTPVAPVGVSPQQPPQQSPPSTPEVPVVRPPPAPPQQSPQQPPPPPPTTPEIPVVRPPPVAPPKAPAPPPESPPPKQPPPVQPSSPSPPSEQPPPEQPPPPERPPPQRPPPVIVPPRPAPPPPQQTSESPPPAPPVAVVPPPERPSPPERPPPKQPPPSGRPHQRGLHQSNRLLLLSHPGQLRLHHKCPSLLPLHLHPSLLFLLDHLVASKDRRLGVDSGLLQCLSSARIVVHLLSNHQVFSSRHLFLNSLRTAGHQALLSSQHQCLSNRQIVVHRLLSSHQIAARQSLFLRLSQRFPVRRQLWLSLRQLLHLQRPRFRLLLFLLDRRQHHLKEGLLFAFLLVEIKFLRLDDTNDSYDPYDSYNPHDAKDPKDICHRRAAHNTSCLWSILNTEDTVRDENASHAHYPDSWHAHYS</sequence>
<feature type="region of interest" description="Disordered" evidence="1">
    <location>
        <begin position="99"/>
        <end position="128"/>
    </location>
</feature>
<evidence type="ECO:0000256" key="2">
    <source>
        <dbReference type="SAM" id="SignalP"/>
    </source>
</evidence>
<gene>
    <name evidence="3" type="ORF">IWZ03DRAFT_359318</name>
</gene>
<evidence type="ECO:0000313" key="3">
    <source>
        <dbReference type="EMBL" id="KAK7519123.1"/>
    </source>
</evidence>
<evidence type="ECO:0000313" key="4">
    <source>
        <dbReference type="Proteomes" id="UP001363622"/>
    </source>
</evidence>
<accession>A0ABR1KV34</accession>
<protein>
    <submittedName>
        <fullName evidence="3">Uncharacterized protein</fullName>
    </submittedName>
</protein>
<dbReference type="Proteomes" id="UP001363622">
    <property type="component" value="Unassembled WGS sequence"/>
</dbReference>
<dbReference type="PRINTS" id="PR01217">
    <property type="entry name" value="PRICHEXTENSN"/>
</dbReference>
<organism evidence="3 4">
    <name type="scientific">Phyllosticta citriasiana</name>
    <dbReference type="NCBI Taxonomy" id="595635"/>
    <lineage>
        <taxon>Eukaryota</taxon>
        <taxon>Fungi</taxon>
        <taxon>Dikarya</taxon>
        <taxon>Ascomycota</taxon>
        <taxon>Pezizomycotina</taxon>
        <taxon>Dothideomycetes</taxon>
        <taxon>Dothideomycetes incertae sedis</taxon>
        <taxon>Botryosphaeriales</taxon>
        <taxon>Phyllostictaceae</taxon>
        <taxon>Phyllosticta</taxon>
    </lineage>
</organism>
<evidence type="ECO:0000256" key="1">
    <source>
        <dbReference type="SAM" id="MobiDB-lite"/>
    </source>
</evidence>
<feature type="compositionally biased region" description="Pro residues" evidence="1">
    <location>
        <begin position="228"/>
        <end position="376"/>
    </location>
</feature>
<name>A0ABR1KV34_9PEZI</name>
<reference evidence="3 4" key="1">
    <citation type="submission" date="2024-04" db="EMBL/GenBank/DDBJ databases">
        <title>Phyllosticta paracitricarpa is synonymous to the EU quarantine fungus P. citricarpa based on phylogenomic analyses.</title>
        <authorList>
            <consortium name="Lawrence Berkeley National Laboratory"/>
            <person name="Van Ingen-Buijs V.A."/>
            <person name="Van Westerhoven A.C."/>
            <person name="Haridas S."/>
            <person name="Skiadas P."/>
            <person name="Martin F."/>
            <person name="Groenewald J.Z."/>
            <person name="Crous P.W."/>
            <person name="Seidl M.F."/>
        </authorList>
    </citation>
    <scope>NUCLEOTIDE SEQUENCE [LARGE SCALE GENOMIC DNA]</scope>
    <source>
        <strain evidence="3 4">CBS 123371</strain>
    </source>
</reference>
<comment type="caution">
    <text evidence="3">The sequence shown here is derived from an EMBL/GenBank/DDBJ whole genome shotgun (WGS) entry which is preliminary data.</text>
</comment>
<keyword evidence="4" id="KW-1185">Reference proteome</keyword>
<feature type="compositionally biased region" description="Low complexity" evidence="1">
    <location>
        <begin position="217"/>
        <end position="227"/>
    </location>
</feature>
<feature type="region of interest" description="Disordered" evidence="1">
    <location>
        <begin position="189"/>
        <end position="382"/>
    </location>
</feature>
<dbReference type="EMBL" id="JBBPHU010000004">
    <property type="protein sequence ID" value="KAK7519123.1"/>
    <property type="molecule type" value="Genomic_DNA"/>
</dbReference>
<keyword evidence="2" id="KW-0732">Signal</keyword>
<feature type="signal peptide" evidence="2">
    <location>
        <begin position="1"/>
        <end position="21"/>
    </location>
</feature>
<feature type="chain" id="PRO_5045359450" evidence="2">
    <location>
        <begin position="22"/>
        <end position="631"/>
    </location>
</feature>